<dbReference type="GO" id="GO:0008184">
    <property type="term" value="F:glycogen phosphorylase activity"/>
    <property type="evidence" value="ECO:0007669"/>
    <property type="project" value="InterPro"/>
</dbReference>
<dbReference type="GO" id="GO:0005737">
    <property type="term" value="C:cytoplasm"/>
    <property type="evidence" value="ECO:0007669"/>
    <property type="project" value="TreeGrafter"/>
</dbReference>
<keyword evidence="4" id="KW-1185">Reference proteome</keyword>
<dbReference type="Gene3D" id="3.40.50.2000">
    <property type="entry name" value="Glycogen Phosphorylase B"/>
    <property type="match status" value="2"/>
</dbReference>
<evidence type="ECO:0000256" key="1">
    <source>
        <dbReference type="ARBA" id="ARBA00006047"/>
    </source>
</evidence>
<dbReference type="SUPFAM" id="SSF53756">
    <property type="entry name" value="UDP-Glycosyltransferase/glycogen phosphorylase"/>
    <property type="match status" value="1"/>
</dbReference>
<protein>
    <recommendedName>
        <fullName evidence="2">Alpha-1,4 glucan phosphorylase</fullName>
        <ecNumber evidence="2">2.4.1.1</ecNumber>
    </recommendedName>
</protein>
<sequence length="66" mass="7699">MAYLSIIGSHTVNGVAQIHSKLLREYMFKDFYELTPEKFQNKTNGVTFRRWLALCNPDLFSLIVEC</sequence>
<gene>
    <name evidence="3" type="ORF">UJA718_LOCUS49602</name>
</gene>
<dbReference type="EC" id="2.4.1.1" evidence="2"/>
<dbReference type="GO" id="GO:0005980">
    <property type="term" value="P:glycogen catabolic process"/>
    <property type="evidence" value="ECO:0007669"/>
    <property type="project" value="TreeGrafter"/>
</dbReference>
<dbReference type="GO" id="GO:0030170">
    <property type="term" value="F:pyridoxal phosphate binding"/>
    <property type="evidence" value="ECO:0007669"/>
    <property type="project" value="TreeGrafter"/>
</dbReference>
<dbReference type="PANTHER" id="PTHR11468:SF13">
    <property type="entry name" value="GLYCOGEN PHOSPHORYLASE"/>
    <property type="match status" value="1"/>
</dbReference>
<keyword evidence="2" id="KW-0808">Transferase</keyword>
<organism evidence="3 4">
    <name type="scientific">Rotaria socialis</name>
    <dbReference type="NCBI Taxonomy" id="392032"/>
    <lineage>
        <taxon>Eukaryota</taxon>
        <taxon>Metazoa</taxon>
        <taxon>Spiralia</taxon>
        <taxon>Gnathifera</taxon>
        <taxon>Rotifera</taxon>
        <taxon>Eurotatoria</taxon>
        <taxon>Bdelloidea</taxon>
        <taxon>Philodinida</taxon>
        <taxon>Philodinidae</taxon>
        <taxon>Rotaria</taxon>
    </lineage>
</organism>
<dbReference type="Pfam" id="PF00343">
    <property type="entry name" value="Phosphorylase"/>
    <property type="match status" value="1"/>
</dbReference>
<dbReference type="EMBL" id="CAJOBP010105076">
    <property type="protein sequence ID" value="CAF4986838.1"/>
    <property type="molecule type" value="Genomic_DNA"/>
</dbReference>
<name>A0A821ZPI2_9BILA</name>
<keyword evidence="2" id="KW-0328">Glycosyltransferase</keyword>
<dbReference type="Proteomes" id="UP000663873">
    <property type="component" value="Unassembled WGS sequence"/>
</dbReference>
<reference evidence="3" key="1">
    <citation type="submission" date="2021-02" db="EMBL/GenBank/DDBJ databases">
        <authorList>
            <person name="Nowell W R."/>
        </authorList>
    </citation>
    <scope>NUCLEOTIDE SEQUENCE</scope>
</reference>
<comment type="similarity">
    <text evidence="1 2">Belongs to the glycogen phosphorylase family.</text>
</comment>
<keyword evidence="2" id="KW-0119">Carbohydrate metabolism</keyword>
<feature type="non-terminal residue" evidence="3">
    <location>
        <position position="66"/>
    </location>
</feature>
<keyword evidence="2" id="KW-0663">Pyridoxal phosphate</keyword>
<comment type="cofactor">
    <cofactor evidence="2">
        <name>pyridoxal 5'-phosphate</name>
        <dbReference type="ChEBI" id="CHEBI:597326"/>
    </cofactor>
</comment>
<proteinExistence type="inferred from homology"/>
<comment type="catalytic activity">
    <reaction evidence="2">
        <text>[(1-&gt;4)-alpha-D-glucosyl](n) + phosphate = [(1-&gt;4)-alpha-D-glucosyl](n-1) + alpha-D-glucose 1-phosphate</text>
        <dbReference type="Rhea" id="RHEA:41732"/>
        <dbReference type="Rhea" id="RHEA-COMP:9584"/>
        <dbReference type="Rhea" id="RHEA-COMP:9586"/>
        <dbReference type="ChEBI" id="CHEBI:15444"/>
        <dbReference type="ChEBI" id="CHEBI:43474"/>
        <dbReference type="ChEBI" id="CHEBI:58601"/>
        <dbReference type="EC" id="2.4.1.1"/>
    </reaction>
</comment>
<comment type="caution">
    <text evidence="3">The sequence shown here is derived from an EMBL/GenBank/DDBJ whole genome shotgun (WGS) entry which is preliminary data.</text>
</comment>
<evidence type="ECO:0000313" key="4">
    <source>
        <dbReference type="Proteomes" id="UP000663873"/>
    </source>
</evidence>
<dbReference type="PANTHER" id="PTHR11468">
    <property type="entry name" value="GLYCOGEN PHOSPHORYLASE"/>
    <property type="match status" value="1"/>
</dbReference>
<evidence type="ECO:0000256" key="2">
    <source>
        <dbReference type="RuleBase" id="RU000587"/>
    </source>
</evidence>
<comment type="function">
    <text evidence="2">Allosteric enzyme that catalyzes the rate-limiting step in glycogen catabolism, the phosphorolytic cleavage of glycogen to produce glucose-1-phosphate, and plays a central role in maintaining cellular and organismal glucose homeostasis.</text>
</comment>
<dbReference type="InterPro" id="IPR000811">
    <property type="entry name" value="Glyco_trans_35"/>
</dbReference>
<evidence type="ECO:0000313" key="3">
    <source>
        <dbReference type="EMBL" id="CAF4986838.1"/>
    </source>
</evidence>
<dbReference type="AlphaFoldDB" id="A0A821ZPI2"/>
<accession>A0A821ZPI2</accession>